<reference evidence="2" key="1">
    <citation type="submission" date="2019-01" db="EMBL/GenBank/DDBJ databases">
        <title>Draft genome sequences of three monokaryotic isolates of the white-rot basidiomycete fungus Dichomitus squalens.</title>
        <authorList>
            <consortium name="DOE Joint Genome Institute"/>
            <person name="Lopez S.C."/>
            <person name="Andreopoulos B."/>
            <person name="Pangilinan J."/>
            <person name="Lipzen A."/>
            <person name="Riley R."/>
            <person name="Ahrendt S."/>
            <person name="Ng V."/>
            <person name="Barry K."/>
            <person name="Daum C."/>
            <person name="Grigoriev I.V."/>
            <person name="Hilden K.S."/>
            <person name="Makela M.R."/>
            <person name="de Vries R.P."/>
        </authorList>
    </citation>
    <scope>NUCLEOTIDE SEQUENCE [LARGE SCALE GENOMIC DNA]</scope>
    <source>
        <strain evidence="2">OM18370.1</strain>
    </source>
</reference>
<protein>
    <submittedName>
        <fullName evidence="2">Uncharacterized protein</fullName>
    </submittedName>
</protein>
<organism evidence="2">
    <name type="scientific">Dichomitus squalens</name>
    <dbReference type="NCBI Taxonomy" id="114155"/>
    <lineage>
        <taxon>Eukaryota</taxon>
        <taxon>Fungi</taxon>
        <taxon>Dikarya</taxon>
        <taxon>Basidiomycota</taxon>
        <taxon>Agaricomycotina</taxon>
        <taxon>Agaricomycetes</taxon>
        <taxon>Polyporales</taxon>
        <taxon>Polyporaceae</taxon>
        <taxon>Dichomitus</taxon>
    </lineage>
</organism>
<proteinExistence type="predicted"/>
<feature type="signal peptide" evidence="1">
    <location>
        <begin position="1"/>
        <end position="19"/>
    </location>
</feature>
<feature type="chain" id="PRO_5020475581" evidence="1">
    <location>
        <begin position="20"/>
        <end position="58"/>
    </location>
</feature>
<dbReference type="AlphaFoldDB" id="A0A4Q9MCV6"/>
<evidence type="ECO:0000256" key="1">
    <source>
        <dbReference type="SAM" id="SignalP"/>
    </source>
</evidence>
<keyword evidence="1" id="KW-0732">Signal</keyword>
<evidence type="ECO:0000313" key="2">
    <source>
        <dbReference type="EMBL" id="TBU24999.1"/>
    </source>
</evidence>
<name>A0A4Q9MCV6_9APHY</name>
<dbReference type="Proteomes" id="UP000292957">
    <property type="component" value="Unassembled WGS sequence"/>
</dbReference>
<gene>
    <name evidence="2" type="ORF">BD311DRAFT_765556</name>
</gene>
<dbReference type="EMBL" id="ML143469">
    <property type="protein sequence ID" value="TBU24999.1"/>
    <property type="molecule type" value="Genomic_DNA"/>
</dbReference>
<sequence>MSLSVLHVMFSATLPVLSAFASSSPCSHTLCAMIHAPGTGANVDANCPPLTRFFELAC</sequence>
<accession>A0A4Q9MCV6</accession>